<proteinExistence type="predicted"/>
<feature type="signal peptide" evidence="3">
    <location>
        <begin position="1"/>
        <end position="28"/>
    </location>
</feature>
<dbReference type="Proteomes" id="UP000553632">
    <property type="component" value="Unassembled WGS sequence"/>
</dbReference>
<reference evidence="4 5" key="1">
    <citation type="submission" date="2020-04" db="EMBL/GenBank/DDBJ databases">
        <title>Perkinsus olseni comparative genomics.</title>
        <authorList>
            <person name="Bogema D.R."/>
        </authorList>
    </citation>
    <scope>NUCLEOTIDE SEQUENCE [LARGE SCALE GENOMIC DNA]</scope>
    <source>
        <strain evidence="4 5">ATCC PRA-207</strain>
    </source>
</reference>
<dbReference type="AlphaFoldDB" id="A0A7J6Q5M0"/>
<name>A0A7J6Q5M0_PEROL</name>
<protein>
    <submittedName>
        <fullName evidence="4">Uncharacterized protein</fullName>
    </submittedName>
</protein>
<keyword evidence="3" id="KW-0732">Signal</keyword>
<keyword evidence="2" id="KW-0812">Transmembrane</keyword>
<feature type="region of interest" description="Disordered" evidence="1">
    <location>
        <begin position="79"/>
        <end position="99"/>
    </location>
</feature>
<evidence type="ECO:0000256" key="2">
    <source>
        <dbReference type="SAM" id="Phobius"/>
    </source>
</evidence>
<feature type="chain" id="PRO_5029853519" evidence="3">
    <location>
        <begin position="29"/>
        <end position="275"/>
    </location>
</feature>
<comment type="caution">
    <text evidence="4">The sequence shown here is derived from an EMBL/GenBank/DDBJ whole genome shotgun (WGS) entry which is preliminary data.</text>
</comment>
<accession>A0A7J6Q5M0</accession>
<keyword evidence="2" id="KW-1133">Transmembrane helix</keyword>
<evidence type="ECO:0000313" key="5">
    <source>
        <dbReference type="Proteomes" id="UP000553632"/>
    </source>
</evidence>
<evidence type="ECO:0000256" key="1">
    <source>
        <dbReference type="SAM" id="MobiDB-lite"/>
    </source>
</evidence>
<evidence type="ECO:0000256" key="3">
    <source>
        <dbReference type="SAM" id="SignalP"/>
    </source>
</evidence>
<organism evidence="4 5">
    <name type="scientific">Perkinsus olseni</name>
    <name type="common">Perkinsus atlanticus</name>
    <dbReference type="NCBI Taxonomy" id="32597"/>
    <lineage>
        <taxon>Eukaryota</taxon>
        <taxon>Sar</taxon>
        <taxon>Alveolata</taxon>
        <taxon>Perkinsozoa</taxon>
        <taxon>Perkinsea</taxon>
        <taxon>Perkinsida</taxon>
        <taxon>Perkinsidae</taxon>
        <taxon>Perkinsus</taxon>
    </lineage>
</organism>
<evidence type="ECO:0000313" key="4">
    <source>
        <dbReference type="EMBL" id="KAF4703271.1"/>
    </source>
</evidence>
<dbReference type="EMBL" id="JABANO010035581">
    <property type="protein sequence ID" value="KAF4703271.1"/>
    <property type="molecule type" value="Genomic_DNA"/>
</dbReference>
<keyword evidence="5" id="KW-1185">Reference proteome</keyword>
<keyword evidence="2" id="KW-0472">Membrane</keyword>
<feature type="transmembrane region" description="Helical" evidence="2">
    <location>
        <begin position="56"/>
        <end position="75"/>
    </location>
</feature>
<feature type="non-terminal residue" evidence="4">
    <location>
        <position position="1"/>
    </location>
</feature>
<gene>
    <name evidence="4" type="ORF">FOZ63_034050</name>
</gene>
<feature type="region of interest" description="Disordered" evidence="1">
    <location>
        <begin position="222"/>
        <end position="275"/>
    </location>
</feature>
<sequence>MLSSTDCRPLHSAHLLLLLLVITPCCVAAASTGDGGGDSPPPRSVLSPYLRRSDDWLILANILAVLSFGITQYFAEAERKRKGDPDAPPAIRRKKREIEEKQPEGNRVVQWVTFGRIGNDNILLIHCIIGKGAFYCLVMNSIPDCCTDITSNHLPWRPYLTQKEQHTPQGETVFNFFDNRQGSHVAAAHEPTLDENQSSTAVEELLKCQYCDNFTVVRTATPQPGGGVKVSVSTRIPTAPPPATMRRPQEQHQSAAHEGNYAGAPTQPPQRSGNA</sequence>